<keyword evidence="1" id="KW-0472">Membrane</keyword>
<evidence type="ECO:0000256" key="1">
    <source>
        <dbReference type="SAM" id="Phobius"/>
    </source>
</evidence>
<keyword evidence="1" id="KW-1133">Transmembrane helix</keyword>
<keyword evidence="3" id="KW-1185">Reference proteome</keyword>
<dbReference type="EMBL" id="JADKPV010000001">
    <property type="protein sequence ID" value="MBF4500416.1"/>
    <property type="molecule type" value="Genomic_DNA"/>
</dbReference>
<feature type="transmembrane region" description="Helical" evidence="1">
    <location>
        <begin position="344"/>
        <end position="365"/>
    </location>
</feature>
<gene>
    <name evidence="2" type="ORF">IRY55_03480</name>
</gene>
<sequence>MPHELHTEEKQTTIFQCASCGGSALFDPESQQLKCQFCESLTPIERTDEQHIEYPLWETLATYERGERETTRVFHCDNCGAETVLDPYNIADFCSFCGSSHIEEQNVEEVITPSLVVPFQVTHQQAIQKFREWMKKRYFAPSKLMQLHQMDKLTGIYIPYWTFDADTFSKYTVNVGTHYYVTETYTYTDSDGKTQVGTRTVQKTRWHIESGTYTEWFDDILVQATHQTAKALIRKVEPFHLGGLTDYKDEYISGFLAERYAVGLDAGWNIATQAMDSAIRSGIEYQVNGDIVQIMKLKTEYSDETFKHLLLPIWLSSFRFKEKTYQFIINGQTGKVSGQAPVSWVKVLLTTLGIAFVAFLFYMYMEMQ</sequence>
<evidence type="ECO:0000313" key="2">
    <source>
        <dbReference type="EMBL" id="MBF4500416.1"/>
    </source>
</evidence>
<keyword evidence="1" id="KW-0812">Transmembrane</keyword>
<protein>
    <submittedName>
        <fullName evidence="2">Uncharacterized protein</fullName>
    </submittedName>
</protein>
<evidence type="ECO:0000313" key="3">
    <source>
        <dbReference type="Proteomes" id="UP000622653"/>
    </source>
</evidence>
<proteinExistence type="predicted"/>
<comment type="caution">
    <text evidence="2">The sequence shown here is derived from an EMBL/GenBank/DDBJ whole genome shotgun (WGS) entry which is preliminary data.</text>
</comment>
<dbReference type="PANTHER" id="PTHR37826:SF3">
    <property type="entry name" value="J DOMAIN-CONTAINING PROTEIN"/>
    <property type="match status" value="1"/>
</dbReference>
<dbReference type="RefSeq" id="WP_194561857.1">
    <property type="nucleotide sequence ID" value="NZ_JADKPV010000001.1"/>
</dbReference>
<accession>A0A8J7G4Y6</accession>
<dbReference type="AlphaFoldDB" id="A0A8J7G4Y6"/>
<reference evidence="2" key="1">
    <citation type="submission" date="2020-11" db="EMBL/GenBank/DDBJ databases">
        <title>Multidrug resistant novel bacterium Savagea serpentis sp. nov., isolated from the scats of a vine snake (Ahaetulla nasuta).</title>
        <authorList>
            <person name="Venkata Ramana V."/>
            <person name="Vikas Patil S."/>
            <person name="Yogita Lugani V."/>
        </authorList>
    </citation>
    <scope>NUCLEOTIDE SEQUENCE</scope>
    <source>
        <strain evidence="2">SN6</strain>
    </source>
</reference>
<name>A0A8J7G4Y6_9BACL</name>
<dbReference type="PANTHER" id="PTHR37826">
    <property type="entry name" value="FLOTILLIN BAND_7_5 DOMAIN PROTEIN"/>
    <property type="match status" value="1"/>
</dbReference>
<organism evidence="2 3">
    <name type="scientific">Savagea serpentis</name>
    <dbReference type="NCBI Taxonomy" id="2785297"/>
    <lineage>
        <taxon>Bacteria</taxon>
        <taxon>Bacillati</taxon>
        <taxon>Bacillota</taxon>
        <taxon>Bacilli</taxon>
        <taxon>Bacillales</taxon>
        <taxon>Caryophanaceae</taxon>
        <taxon>Savagea</taxon>
    </lineage>
</organism>
<dbReference type="Proteomes" id="UP000622653">
    <property type="component" value="Unassembled WGS sequence"/>
</dbReference>